<evidence type="ECO:0000259" key="1">
    <source>
        <dbReference type="PROSITE" id="PS50075"/>
    </source>
</evidence>
<accession>A0A3R6CH49</accession>
<evidence type="ECO:0000313" key="5">
    <source>
        <dbReference type="Proteomes" id="UP000285820"/>
    </source>
</evidence>
<organism evidence="2 5">
    <name type="scientific">Roseburia inulinivorans</name>
    <dbReference type="NCBI Taxonomy" id="360807"/>
    <lineage>
        <taxon>Bacteria</taxon>
        <taxon>Bacillati</taxon>
        <taxon>Bacillota</taxon>
        <taxon>Clostridia</taxon>
        <taxon>Lachnospirales</taxon>
        <taxon>Lachnospiraceae</taxon>
        <taxon>Roseburia</taxon>
    </lineage>
</organism>
<dbReference type="InterPro" id="IPR036736">
    <property type="entry name" value="ACP-like_sf"/>
</dbReference>
<dbReference type="SUPFAM" id="SSF47336">
    <property type="entry name" value="ACP-like"/>
    <property type="match status" value="1"/>
</dbReference>
<feature type="domain" description="Carrier" evidence="1">
    <location>
        <begin position="3"/>
        <end position="81"/>
    </location>
</feature>
<comment type="caution">
    <text evidence="2">The sequence shown here is derived from an EMBL/GenBank/DDBJ whole genome shotgun (WGS) entry which is preliminary data.</text>
</comment>
<dbReference type="Pfam" id="PF00550">
    <property type="entry name" value="PP-binding"/>
    <property type="match status" value="1"/>
</dbReference>
<evidence type="ECO:0000313" key="2">
    <source>
        <dbReference type="EMBL" id="RGR65487.1"/>
    </source>
</evidence>
<proteinExistence type="predicted"/>
<dbReference type="EMBL" id="QSFX01000010">
    <property type="protein sequence ID" value="RHA89567.1"/>
    <property type="molecule type" value="Genomic_DNA"/>
</dbReference>
<protein>
    <submittedName>
        <fullName evidence="2">Acyl carrier protein</fullName>
    </submittedName>
</protein>
<gene>
    <name evidence="3" type="ORF">DW914_07320</name>
    <name evidence="2" type="ORF">DWY29_14500</name>
</gene>
<dbReference type="Proteomes" id="UP000283492">
    <property type="component" value="Unassembled WGS sequence"/>
</dbReference>
<sequence>MTEEKKDMKQKILDVIAEVNKDIILYNGDNLFDAGILDSLQVVNLIAELEDALDIDIDAAYVVEDNFKTKEAIIAMIEMII</sequence>
<name>A0A3R6CH49_9FIRM</name>
<reference evidence="4 5" key="1">
    <citation type="submission" date="2018-08" db="EMBL/GenBank/DDBJ databases">
        <title>A genome reference for cultivated species of the human gut microbiota.</title>
        <authorList>
            <person name="Zou Y."/>
            <person name="Xue W."/>
            <person name="Luo G."/>
        </authorList>
    </citation>
    <scope>NUCLEOTIDE SEQUENCE [LARGE SCALE GENOMIC DNA]</scope>
    <source>
        <strain evidence="2 5">AF24-4</strain>
        <strain evidence="3 4">AM42-1AC</strain>
    </source>
</reference>
<dbReference type="Gene3D" id="1.10.1200.10">
    <property type="entry name" value="ACP-like"/>
    <property type="match status" value="1"/>
</dbReference>
<evidence type="ECO:0000313" key="4">
    <source>
        <dbReference type="Proteomes" id="UP000283492"/>
    </source>
</evidence>
<dbReference type="EMBL" id="QRUN01000029">
    <property type="protein sequence ID" value="RGR65487.1"/>
    <property type="molecule type" value="Genomic_DNA"/>
</dbReference>
<evidence type="ECO:0000313" key="3">
    <source>
        <dbReference type="EMBL" id="RHA89567.1"/>
    </source>
</evidence>
<dbReference type="AlphaFoldDB" id="A0A3R6CH49"/>
<dbReference type="InterPro" id="IPR009081">
    <property type="entry name" value="PP-bd_ACP"/>
</dbReference>
<dbReference type="PROSITE" id="PS50075">
    <property type="entry name" value="CARRIER"/>
    <property type="match status" value="1"/>
</dbReference>
<dbReference type="Proteomes" id="UP000285820">
    <property type="component" value="Unassembled WGS sequence"/>
</dbReference>